<evidence type="ECO:0000256" key="13">
    <source>
        <dbReference type="ARBA" id="ARBA00034005"/>
    </source>
</evidence>
<dbReference type="InterPro" id="IPR001679">
    <property type="entry name" value="DNA_ligase"/>
</dbReference>
<dbReference type="AlphaFoldDB" id="A0A9D1G866"/>
<dbReference type="PIRSF" id="PIRSF001604">
    <property type="entry name" value="LigA"/>
    <property type="match status" value="1"/>
</dbReference>
<dbReference type="InterPro" id="IPR012340">
    <property type="entry name" value="NA-bd_OB-fold"/>
</dbReference>
<evidence type="ECO:0000256" key="3">
    <source>
        <dbReference type="ARBA" id="ARBA00013308"/>
    </source>
</evidence>
<dbReference type="GO" id="GO:0046872">
    <property type="term" value="F:metal ion binding"/>
    <property type="evidence" value="ECO:0007669"/>
    <property type="project" value="UniProtKB-KW"/>
</dbReference>
<keyword evidence="8 15" id="KW-0862">Zinc</keyword>
<organism evidence="18 19">
    <name type="scientific">Candidatus Caccosoma faecigallinarum</name>
    <dbReference type="NCBI Taxonomy" id="2840720"/>
    <lineage>
        <taxon>Bacteria</taxon>
        <taxon>Bacillati</taxon>
        <taxon>Bacillota</taxon>
        <taxon>Bacillota incertae sedis</taxon>
        <taxon>Candidatus Caccosoma</taxon>
    </lineage>
</organism>
<comment type="function">
    <text evidence="1 15">DNA ligase that catalyzes the formation of phosphodiester linkages between 5'-phosphoryl and 3'-hydroxyl groups in double-stranded DNA using NAD as a coenzyme and as the energy source for the reaction. It is essential for DNA replication and repair of damaged DNA.</text>
</comment>
<comment type="catalytic activity">
    <reaction evidence="13 15">
        <text>NAD(+) + (deoxyribonucleotide)n-3'-hydroxyl + 5'-phospho-(deoxyribonucleotide)m = (deoxyribonucleotide)n+m + AMP + beta-nicotinamide D-nucleotide.</text>
        <dbReference type="EC" id="6.5.1.2"/>
    </reaction>
</comment>
<evidence type="ECO:0000256" key="12">
    <source>
        <dbReference type="ARBA" id="ARBA00023211"/>
    </source>
</evidence>
<dbReference type="CDD" id="cd17748">
    <property type="entry name" value="BRCT_DNA_ligase_like"/>
    <property type="match status" value="1"/>
</dbReference>
<dbReference type="FunFam" id="1.10.150.20:FF:000007">
    <property type="entry name" value="DNA ligase"/>
    <property type="match status" value="1"/>
</dbReference>
<dbReference type="PROSITE" id="PS01055">
    <property type="entry name" value="DNA_LIGASE_N1"/>
    <property type="match status" value="1"/>
</dbReference>
<dbReference type="InterPro" id="IPR013839">
    <property type="entry name" value="DNAligase_adenylation"/>
</dbReference>
<dbReference type="Gene3D" id="1.10.150.20">
    <property type="entry name" value="5' to 3' exonuclease, C-terminal subdomain"/>
    <property type="match status" value="2"/>
</dbReference>
<comment type="cofactor">
    <cofactor evidence="15">
        <name>Mg(2+)</name>
        <dbReference type="ChEBI" id="CHEBI:18420"/>
    </cofactor>
    <cofactor evidence="15">
        <name>Mn(2+)</name>
        <dbReference type="ChEBI" id="CHEBI:29035"/>
    </cofactor>
</comment>
<dbReference type="InterPro" id="IPR041663">
    <property type="entry name" value="DisA/LigA_HHH"/>
</dbReference>
<dbReference type="Gene3D" id="3.40.50.10190">
    <property type="entry name" value="BRCT domain"/>
    <property type="match status" value="1"/>
</dbReference>
<evidence type="ECO:0000256" key="5">
    <source>
        <dbReference type="ARBA" id="ARBA00022705"/>
    </source>
</evidence>
<dbReference type="SMART" id="SM00292">
    <property type="entry name" value="BRCT"/>
    <property type="match status" value="1"/>
</dbReference>
<dbReference type="InterPro" id="IPR004149">
    <property type="entry name" value="Znf_DNAligase_C4"/>
</dbReference>
<feature type="binding site" evidence="15">
    <location>
        <position position="136"/>
    </location>
    <ligand>
        <name>NAD(+)</name>
        <dbReference type="ChEBI" id="CHEBI:57540"/>
    </ligand>
</feature>
<dbReference type="InterPro" id="IPR018239">
    <property type="entry name" value="DNA_ligase_AS"/>
</dbReference>
<feature type="domain" description="BRCT" evidence="17">
    <location>
        <begin position="589"/>
        <end position="671"/>
    </location>
</feature>
<evidence type="ECO:0000256" key="4">
    <source>
        <dbReference type="ARBA" id="ARBA00022598"/>
    </source>
</evidence>
<dbReference type="InterPro" id="IPR013840">
    <property type="entry name" value="DNAligase_N"/>
</dbReference>
<keyword evidence="4 15" id="KW-0436">Ligase</keyword>
<protein>
    <recommendedName>
        <fullName evidence="3 15">DNA ligase</fullName>
        <ecNumber evidence="2 15">6.5.1.2</ecNumber>
    </recommendedName>
    <alternativeName>
        <fullName evidence="15">Polydeoxyribonucleotide synthase [NAD(+)]</fullName>
    </alternativeName>
</protein>
<evidence type="ECO:0000256" key="10">
    <source>
        <dbReference type="ARBA" id="ARBA00023027"/>
    </source>
</evidence>
<evidence type="ECO:0000256" key="16">
    <source>
        <dbReference type="SAM" id="Coils"/>
    </source>
</evidence>
<dbReference type="NCBIfam" id="TIGR00575">
    <property type="entry name" value="dnlj"/>
    <property type="match status" value="1"/>
</dbReference>
<comment type="caution">
    <text evidence="15">Lacks conserved residue(s) required for the propagation of feature annotation.</text>
</comment>
<keyword evidence="12 15" id="KW-0464">Manganese</keyword>
<keyword evidence="11 15" id="KW-0234">DNA repair</keyword>
<gene>
    <name evidence="15 18" type="primary">ligA</name>
    <name evidence="18" type="ORF">IAD04_01805</name>
</gene>
<keyword evidence="10 15" id="KW-0520">NAD</keyword>
<dbReference type="FunFam" id="3.30.470.30:FF:000001">
    <property type="entry name" value="DNA ligase"/>
    <property type="match status" value="1"/>
</dbReference>
<dbReference type="PANTHER" id="PTHR23389:SF9">
    <property type="entry name" value="DNA LIGASE"/>
    <property type="match status" value="1"/>
</dbReference>
<dbReference type="Gene3D" id="1.10.287.610">
    <property type="entry name" value="Helix hairpin bin"/>
    <property type="match status" value="1"/>
</dbReference>
<keyword evidence="9 15" id="KW-0460">Magnesium</keyword>
<dbReference type="Gene3D" id="3.30.470.30">
    <property type="entry name" value="DNA ligase/mRNA capping enzyme"/>
    <property type="match status" value="1"/>
</dbReference>
<sequence>MNEQILERIKKLNALLKQYNYEYYQLNESSVSDQEYNRLMDELIELENQYPEYRFADSPTQKVGGSFSSEFNKIRHQTPMLSLSNVYDETEIQQFHKRVIDALNSTAFSYVCECKIDGLSISLIYKNGKLVQASTRGDGTIGEDITQNAFYIQSIPKTIPYEKDLEVRGEVYMSVETFHQLNQLRSQNNEPTFANPRNAASGSLRQLDPTITKSRNLDVFLYTLVFPQNHQIETQWDALQFMKKLGFPVNKEAKICKSVEDILHYIEQLGQKRDSLSYEIDGVVLKVNELSLYETIGYTAKAPKWATAYKFPPKEMTTRLLDIIFTVGRTGRITPNAVLEPVKVAGSTIRKATLHNEDFILQRDIKINDIVVIRKAGDVIPEVVKVVKERRDDSVKDFKMIHTCPVCHEPIYREEDKSDYVCLNTNCPARLLESITHFCSRKAMNIDGLGEANVKTFIEQGFIHSVADIYQLKQYDYELRCLPKMGEKSVANLLNAIENSKTNSLDKLLFGLGILEVGEKTAKILAHEFHTMDALMNASLETLSAIYSIGPIMADAIYHYFQEEKNRQLIQALKEYGLNMGTEMVFNEETNSFFYGKTIVLTGTLSFIGRIEATELLENAGAKMTSSVSKKTSLVIVGENAGSKLDKAIVLQIPTMDEKEFYEQLKKENRI</sequence>
<dbReference type="InterPro" id="IPR004150">
    <property type="entry name" value="NAD_DNA_ligase_OB"/>
</dbReference>
<dbReference type="GO" id="GO:0006260">
    <property type="term" value="P:DNA replication"/>
    <property type="evidence" value="ECO:0007669"/>
    <property type="project" value="UniProtKB-KW"/>
</dbReference>
<evidence type="ECO:0000256" key="15">
    <source>
        <dbReference type="HAMAP-Rule" id="MF_01588"/>
    </source>
</evidence>
<feature type="binding site" evidence="15">
    <location>
        <position position="422"/>
    </location>
    <ligand>
        <name>Zn(2+)</name>
        <dbReference type="ChEBI" id="CHEBI:29105"/>
    </ligand>
</feature>
<evidence type="ECO:0000256" key="11">
    <source>
        <dbReference type="ARBA" id="ARBA00023204"/>
    </source>
</evidence>
<evidence type="ECO:0000256" key="14">
    <source>
        <dbReference type="ARBA" id="ARBA00060881"/>
    </source>
</evidence>
<feature type="binding site" evidence="15">
    <location>
        <position position="170"/>
    </location>
    <ligand>
        <name>NAD(+)</name>
        <dbReference type="ChEBI" id="CHEBI:57540"/>
    </ligand>
</feature>
<dbReference type="Pfam" id="PF00533">
    <property type="entry name" value="BRCT"/>
    <property type="match status" value="1"/>
</dbReference>
<dbReference type="PROSITE" id="PS50172">
    <property type="entry name" value="BRCT"/>
    <property type="match status" value="1"/>
</dbReference>
<evidence type="ECO:0000256" key="8">
    <source>
        <dbReference type="ARBA" id="ARBA00022833"/>
    </source>
</evidence>
<dbReference type="GO" id="GO:0005829">
    <property type="term" value="C:cytosol"/>
    <property type="evidence" value="ECO:0007669"/>
    <property type="project" value="TreeGrafter"/>
</dbReference>
<dbReference type="HAMAP" id="MF_01588">
    <property type="entry name" value="DNA_ligase_A"/>
    <property type="match status" value="1"/>
</dbReference>
<dbReference type="InterPro" id="IPR036420">
    <property type="entry name" value="BRCT_dom_sf"/>
</dbReference>
<evidence type="ECO:0000256" key="6">
    <source>
        <dbReference type="ARBA" id="ARBA00022723"/>
    </source>
</evidence>
<dbReference type="InterPro" id="IPR010994">
    <property type="entry name" value="RuvA_2-like"/>
</dbReference>
<evidence type="ECO:0000313" key="18">
    <source>
        <dbReference type="EMBL" id="HIT17100.1"/>
    </source>
</evidence>
<dbReference type="GO" id="GO:0003911">
    <property type="term" value="F:DNA ligase (NAD+) activity"/>
    <property type="evidence" value="ECO:0007669"/>
    <property type="project" value="UniProtKB-UniRule"/>
</dbReference>
<dbReference type="Proteomes" id="UP000886893">
    <property type="component" value="Unassembled WGS sequence"/>
</dbReference>
<reference evidence="18" key="1">
    <citation type="submission" date="2020-10" db="EMBL/GenBank/DDBJ databases">
        <authorList>
            <person name="Gilroy R."/>
        </authorList>
    </citation>
    <scope>NUCLEOTIDE SEQUENCE</scope>
    <source>
        <strain evidence="18">14508</strain>
    </source>
</reference>
<evidence type="ECO:0000259" key="17">
    <source>
        <dbReference type="PROSITE" id="PS50172"/>
    </source>
</evidence>
<dbReference type="NCBIfam" id="NF005932">
    <property type="entry name" value="PRK07956.1"/>
    <property type="match status" value="1"/>
</dbReference>
<dbReference type="InterPro" id="IPR001357">
    <property type="entry name" value="BRCT_dom"/>
</dbReference>
<feature type="binding site" evidence="15">
    <location>
        <position position="310"/>
    </location>
    <ligand>
        <name>NAD(+)</name>
        <dbReference type="ChEBI" id="CHEBI:57540"/>
    </ligand>
</feature>
<dbReference type="SUPFAM" id="SSF56091">
    <property type="entry name" value="DNA ligase/mRNA capping enzyme, catalytic domain"/>
    <property type="match status" value="1"/>
</dbReference>
<name>A0A9D1G866_9FIRM</name>
<dbReference type="FunFam" id="1.10.150.20:FF:000006">
    <property type="entry name" value="DNA ligase"/>
    <property type="match status" value="1"/>
</dbReference>
<comment type="caution">
    <text evidence="18">The sequence shown here is derived from an EMBL/GenBank/DDBJ whole genome shotgun (WGS) entry which is preliminary data.</text>
</comment>
<feature type="binding site" evidence="15">
    <location>
        <position position="113"/>
    </location>
    <ligand>
        <name>NAD(+)</name>
        <dbReference type="ChEBI" id="CHEBI:57540"/>
    </ligand>
</feature>
<dbReference type="FunFam" id="2.40.50.140:FF:000012">
    <property type="entry name" value="DNA ligase"/>
    <property type="match status" value="1"/>
</dbReference>
<evidence type="ECO:0000256" key="2">
    <source>
        <dbReference type="ARBA" id="ARBA00012722"/>
    </source>
</evidence>
<dbReference type="GO" id="GO:0006281">
    <property type="term" value="P:DNA repair"/>
    <property type="evidence" value="ECO:0007669"/>
    <property type="project" value="UniProtKB-KW"/>
</dbReference>
<dbReference type="Pfam" id="PF03119">
    <property type="entry name" value="DNA_ligase_ZBD"/>
    <property type="match status" value="1"/>
</dbReference>
<dbReference type="EMBL" id="DVKI01000052">
    <property type="protein sequence ID" value="HIT17100.1"/>
    <property type="molecule type" value="Genomic_DNA"/>
</dbReference>
<dbReference type="Pfam" id="PF03120">
    <property type="entry name" value="OB_DNA_ligase"/>
    <property type="match status" value="1"/>
</dbReference>
<reference evidence="18" key="2">
    <citation type="journal article" date="2021" name="PeerJ">
        <title>Extensive microbial diversity within the chicken gut microbiome revealed by metagenomics and culture.</title>
        <authorList>
            <person name="Gilroy R."/>
            <person name="Ravi A."/>
            <person name="Getino M."/>
            <person name="Pursley I."/>
            <person name="Horton D.L."/>
            <person name="Alikhan N.F."/>
            <person name="Baker D."/>
            <person name="Gharbi K."/>
            <person name="Hall N."/>
            <person name="Watson M."/>
            <person name="Adriaenssens E.M."/>
            <person name="Foster-Nyarko E."/>
            <person name="Jarju S."/>
            <person name="Secka A."/>
            <person name="Antonio M."/>
            <person name="Oren A."/>
            <person name="Chaudhuri R.R."/>
            <person name="La Ragione R."/>
            <person name="Hildebrand F."/>
            <person name="Pallen M.J."/>
        </authorList>
    </citation>
    <scope>NUCLEOTIDE SEQUENCE</scope>
    <source>
        <strain evidence="18">14508</strain>
    </source>
</reference>
<feature type="binding site" evidence="15">
    <location>
        <position position="286"/>
    </location>
    <ligand>
        <name>NAD(+)</name>
        <dbReference type="ChEBI" id="CHEBI:57540"/>
    </ligand>
</feature>
<feature type="coiled-coil region" evidence="16">
    <location>
        <begin position="2"/>
        <end position="49"/>
    </location>
</feature>
<dbReference type="SUPFAM" id="SSF50249">
    <property type="entry name" value="Nucleic acid-binding proteins"/>
    <property type="match status" value="1"/>
</dbReference>
<feature type="active site" description="N6-AMP-lysine intermediate" evidence="15">
    <location>
        <position position="115"/>
    </location>
</feature>
<comment type="similarity">
    <text evidence="14 15">Belongs to the NAD-dependent DNA ligase family. LigA subfamily.</text>
</comment>
<evidence type="ECO:0000256" key="1">
    <source>
        <dbReference type="ARBA" id="ARBA00004067"/>
    </source>
</evidence>
<keyword evidence="6 15" id="KW-0479">Metal-binding</keyword>
<dbReference type="SUPFAM" id="SSF47781">
    <property type="entry name" value="RuvA domain 2-like"/>
    <property type="match status" value="1"/>
</dbReference>
<dbReference type="Gene3D" id="2.40.50.140">
    <property type="entry name" value="Nucleic acid-binding proteins"/>
    <property type="match status" value="1"/>
</dbReference>
<dbReference type="Gene3D" id="6.20.10.30">
    <property type="match status" value="1"/>
</dbReference>
<dbReference type="PANTHER" id="PTHR23389">
    <property type="entry name" value="CHROMOSOME TRANSMISSION FIDELITY FACTOR 18"/>
    <property type="match status" value="1"/>
</dbReference>
<feature type="binding site" evidence="15">
    <location>
        <position position="407"/>
    </location>
    <ligand>
        <name>Zn(2+)</name>
        <dbReference type="ChEBI" id="CHEBI:29105"/>
    </ligand>
</feature>
<evidence type="ECO:0000313" key="19">
    <source>
        <dbReference type="Proteomes" id="UP000886893"/>
    </source>
</evidence>
<accession>A0A9D1G866</accession>
<dbReference type="Pfam" id="PF01653">
    <property type="entry name" value="DNA_ligase_aden"/>
    <property type="match status" value="1"/>
</dbReference>
<dbReference type="EC" id="6.5.1.2" evidence="2 15"/>
<evidence type="ECO:0000256" key="7">
    <source>
        <dbReference type="ARBA" id="ARBA00022763"/>
    </source>
</evidence>
<dbReference type="SMART" id="SM00532">
    <property type="entry name" value="LIGANc"/>
    <property type="match status" value="1"/>
</dbReference>
<evidence type="ECO:0000256" key="9">
    <source>
        <dbReference type="ARBA" id="ARBA00022842"/>
    </source>
</evidence>
<keyword evidence="5 15" id="KW-0235">DNA replication</keyword>
<keyword evidence="16" id="KW-0175">Coiled coil</keyword>
<dbReference type="Pfam" id="PF12826">
    <property type="entry name" value="HHH_2"/>
    <property type="match status" value="1"/>
</dbReference>
<feature type="binding site" evidence="15">
    <location>
        <position position="404"/>
    </location>
    <ligand>
        <name>Zn(2+)</name>
        <dbReference type="ChEBI" id="CHEBI:29105"/>
    </ligand>
</feature>
<keyword evidence="7 15" id="KW-0227">DNA damage</keyword>
<dbReference type="SUPFAM" id="SSF52113">
    <property type="entry name" value="BRCT domain"/>
    <property type="match status" value="1"/>
</dbReference>
<feature type="binding site" evidence="15">
    <location>
        <begin position="82"/>
        <end position="83"/>
    </location>
    <ligand>
        <name>NAD(+)</name>
        <dbReference type="ChEBI" id="CHEBI:57540"/>
    </ligand>
</feature>
<proteinExistence type="inferred from homology"/>
<dbReference type="CDD" id="cd00114">
    <property type="entry name" value="LIGANc"/>
    <property type="match status" value="1"/>
</dbReference>
<feature type="binding site" evidence="15">
    <location>
        <position position="427"/>
    </location>
    <ligand>
        <name>Zn(2+)</name>
        <dbReference type="ChEBI" id="CHEBI:29105"/>
    </ligand>
</feature>